<dbReference type="GO" id="GO:0005886">
    <property type="term" value="C:plasma membrane"/>
    <property type="evidence" value="ECO:0007669"/>
    <property type="project" value="UniProtKB-SubCell"/>
</dbReference>
<dbReference type="Proteomes" id="UP000037175">
    <property type="component" value="Unassembled WGS sequence"/>
</dbReference>
<evidence type="ECO:0000313" key="10">
    <source>
        <dbReference type="Proteomes" id="UP000037175"/>
    </source>
</evidence>
<gene>
    <name evidence="9" type="ORF">Tfer_0045</name>
</gene>
<dbReference type="InterPro" id="IPR017871">
    <property type="entry name" value="ABC_transporter-like_CS"/>
</dbReference>
<comment type="subcellular location">
    <subcellularLocation>
        <location evidence="1">Cell membrane</location>
        <topology evidence="1">Peripheral membrane protein</topology>
    </subcellularLocation>
</comment>
<dbReference type="PANTHER" id="PTHR43297">
    <property type="entry name" value="OLIGOPEPTIDE TRANSPORT ATP-BINDING PROTEIN APPD"/>
    <property type="match status" value="1"/>
</dbReference>
<dbReference type="InterPro" id="IPR003439">
    <property type="entry name" value="ABC_transporter-like_ATP-bd"/>
</dbReference>
<comment type="caution">
    <text evidence="9">The sequence shown here is derived from an EMBL/GenBank/DDBJ whole genome shotgun (WGS) entry which is preliminary data.</text>
</comment>
<organism evidence="9 10">
    <name type="scientific">Thermincola ferriacetica</name>
    <dbReference type="NCBI Taxonomy" id="281456"/>
    <lineage>
        <taxon>Bacteria</taxon>
        <taxon>Bacillati</taxon>
        <taxon>Bacillota</taxon>
        <taxon>Clostridia</taxon>
        <taxon>Eubacteriales</taxon>
        <taxon>Thermincolaceae</taxon>
        <taxon>Thermincola</taxon>
    </lineage>
</organism>
<keyword evidence="4" id="KW-1003">Cell membrane</keyword>
<keyword evidence="10" id="KW-1185">Reference proteome</keyword>
<evidence type="ECO:0000259" key="8">
    <source>
        <dbReference type="PROSITE" id="PS50893"/>
    </source>
</evidence>
<feature type="domain" description="ABC transporter" evidence="8">
    <location>
        <begin position="8"/>
        <end position="259"/>
    </location>
</feature>
<evidence type="ECO:0000256" key="4">
    <source>
        <dbReference type="ARBA" id="ARBA00022475"/>
    </source>
</evidence>
<evidence type="ECO:0000256" key="6">
    <source>
        <dbReference type="ARBA" id="ARBA00022840"/>
    </source>
</evidence>
<evidence type="ECO:0000256" key="3">
    <source>
        <dbReference type="ARBA" id="ARBA00022448"/>
    </source>
</evidence>
<comment type="similarity">
    <text evidence="2">Belongs to the ABC transporter superfamily.</text>
</comment>
<dbReference type="InterPro" id="IPR050388">
    <property type="entry name" value="ABC_Ni/Peptide_Import"/>
</dbReference>
<dbReference type="InterPro" id="IPR013563">
    <property type="entry name" value="Oligopep_ABC_C"/>
</dbReference>
<dbReference type="SMART" id="SM00382">
    <property type="entry name" value="AAA"/>
    <property type="match status" value="1"/>
</dbReference>
<name>A0A0L6W698_9FIRM</name>
<dbReference type="SUPFAM" id="SSF52540">
    <property type="entry name" value="P-loop containing nucleoside triphosphate hydrolases"/>
    <property type="match status" value="1"/>
</dbReference>
<dbReference type="PANTHER" id="PTHR43297:SF2">
    <property type="entry name" value="DIPEPTIDE TRANSPORT ATP-BINDING PROTEIN DPPD"/>
    <property type="match status" value="1"/>
</dbReference>
<dbReference type="PROSITE" id="PS00211">
    <property type="entry name" value="ABC_TRANSPORTER_1"/>
    <property type="match status" value="1"/>
</dbReference>
<keyword evidence="3" id="KW-0813">Transport</keyword>
<dbReference type="FunFam" id="3.40.50.300:FF:000016">
    <property type="entry name" value="Oligopeptide ABC transporter ATP-binding component"/>
    <property type="match status" value="1"/>
</dbReference>
<evidence type="ECO:0000256" key="7">
    <source>
        <dbReference type="ARBA" id="ARBA00023136"/>
    </source>
</evidence>
<keyword evidence="5" id="KW-0547">Nucleotide-binding</keyword>
<dbReference type="GO" id="GO:0005524">
    <property type="term" value="F:ATP binding"/>
    <property type="evidence" value="ECO:0007669"/>
    <property type="project" value="UniProtKB-KW"/>
</dbReference>
<dbReference type="RefSeq" id="WP_052216374.1">
    <property type="nucleotide sequence ID" value="NZ_LGTE01000001.1"/>
</dbReference>
<protein>
    <submittedName>
        <fullName evidence="9">Oligopeptide/dipeptide ABC transporter ATPase</fullName>
    </submittedName>
</protein>
<accession>A0A0L6W698</accession>
<dbReference type="AlphaFoldDB" id="A0A0L6W698"/>
<dbReference type="EMBL" id="LGTE01000001">
    <property type="protein sequence ID" value="KNZ70976.1"/>
    <property type="molecule type" value="Genomic_DNA"/>
</dbReference>
<dbReference type="NCBIfam" id="TIGR01727">
    <property type="entry name" value="oligo_HPY"/>
    <property type="match status" value="1"/>
</dbReference>
<dbReference type="Pfam" id="PF08352">
    <property type="entry name" value="oligo_HPY"/>
    <property type="match status" value="1"/>
</dbReference>
<dbReference type="GO" id="GO:0015833">
    <property type="term" value="P:peptide transport"/>
    <property type="evidence" value="ECO:0007669"/>
    <property type="project" value="InterPro"/>
</dbReference>
<dbReference type="PATRIC" id="fig|281456.6.peg.46"/>
<dbReference type="CDD" id="cd03257">
    <property type="entry name" value="ABC_NikE_OppD_transporters"/>
    <property type="match status" value="1"/>
</dbReference>
<dbReference type="GO" id="GO:0016887">
    <property type="term" value="F:ATP hydrolysis activity"/>
    <property type="evidence" value="ECO:0007669"/>
    <property type="project" value="InterPro"/>
</dbReference>
<proteinExistence type="inferred from homology"/>
<evidence type="ECO:0000313" key="9">
    <source>
        <dbReference type="EMBL" id="KNZ70976.1"/>
    </source>
</evidence>
<dbReference type="InterPro" id="IPR027417">
    <property type="entry name" value="P-loop_NTPase"/>
</dbReference>
<evidence type="ECO:0000256" key="1">
    <source>
        <dbReference type="ARBA" id="ARBA00004202"/>
    </source>
</evidence>
<evidence type="ECO:0000256" key="2">
    <source>
        <dbReference type="ARBA" id="ARBA00005417"/>
    </source>
</evidence>
<evidence type="ECO:0000256" key="5">
    <source>
        <dbReference type="ARBA" id="ARBA00022741"/>
    </source>
</evidence>
<dbReference type="PROSITE" id="PS50893">
    <property type="entry name" value="ABC_TRANSPORTER_2"/>
    <property type="match status" value="1"/>
</dbReference>
<dbReference type="Pfam" id="PF00005">
    <property type="entry name" value="ABC_tran"/>
    <property type="match status" value="1"/>
</dbReference>
<dbReference type="InterPro" id="IPR003593">
    <property type="entry name" value="AAA+_ATPase"/>
</dbReference>
<sequence length="323" mass="35802">MTGKKEVLRVHNLKINLKRERRSYPLVKGVDFSLYEGETVALVGESGSGKSLTALSIMGLLPKPPLEIESGEILFDGRDLNKLSETEMDKIRGDKISMIFQEPMTALNPVFTVGEQIAEVLRYHRNYDKKSALAEAEKLLAHVGIPEPAKRAASYPHQLSGGMRQRAMIAMALACSPRILIADEPTTALDVTIQAQILKLLLDLKKEYGTTILLITHDLGVVAQAAQRTMVMYLGKILENALTDELFKKPIHPYTQGLLNSIPRIAAQKGPLTVIPGFVPNPWEIQQGCGFAPRCPKASERCFKEIPPYKEYGEGHWAACWEA</sequence>
<keyword evidence="6" id="KW-0067">ATP-binding</keyword>
<reference evidence="10" key="1">
    <citation type="submission" date="2015-07" db="EMBL/GenBank/DDBJ databases">
        <title>Complete Genome of Thermincola ferriacetica strain Z-0001T.</title>
        <authorList>
            <person name="Lusk B."/>
            <person name="Badalamenti J.P."/>
            <person name="Parameswaran P."/>
            <person name="Bond D.R."/>
            <person name="Torres C.I."/>
        </authorList>
    </citation>
    <scope>NUCLEOTIDE SEQUENCE [LARGE SCALE GENOMIC DNA]</scope>
    <source>
        <strain evidence="10">Z-0001</strain>
    </source>
</reference>
<dbReference type="Gene3D" id="3.40.50.300">
    <property type="entry name" value="P-loop containing nucleotide triphosphate hydrolases"/>
    <property type="match status" value="1"/>
</dbReference>
<keyword evidence="7" id="KW-0472">Membrane</keyword>